<reference evidence="11" key="1">
    <citation type="journal article" date="2019" name="Int. J. Syst. Evol. Microbiol.">
        <title>The Global Catalogue of Microorganisms (GCM) 10K type strain sequencing project: providing services to taxonomists for standard genome sequencing and annotation.</title>
        <authorList>
            <consortium name="The Broad Institute Genomics Platform"/>
            <consortium name="The Broad Institute Genome Sequencing Center for Infectious Disease"/>
            <person name="Wu L."/>
            <person name="Ma J."/>
        </authorList>
    </citation>
    <scope>NUCLEOTIDE SEQUENCE [LARGE SCALE GENOMIC DNA]</scope>
    <source>
        <strain evidence="11">CCUG 60022</strain>
    </source>
</reference>
<dbReference type="PANTHER" id="PTHR43731:SF14">
    <property type="entry name" value="PRESENILIN-ASSOCIATED RHOMBOID-LIKE PROTEIN, MITOCHONDRIAL"/>
    <property type="match status" value="1"/>
</dbReference>
<protein>
    <submittedName>
        <fullName evidence="10">Rhomboid family intramembrane serine protease</fullName>
        <ecNumber evidence="10">3.4.21.105</ecNumber>
    </submittedName>
</protein>
<evidence type="ECO:0000256" key="3">
    <source>
        <dbReference type="ARBA" id="ARBA00022692"/>
    </source>
</evidence>
<evidence type="ECO:0000256" key="6">
    <source>
        <dbReference type="ARBA" id="ARBA00023136"/>
    </source>
</evidence>
<name>A0ABW2Z6Z8_9FLAO</name>
<dbReference type="Proteomes" id="UP001597032">
    <property type="component" value="Unassembled WGS sequence"/>
</dbReference>
<evidence type="ECO:0000259" key="8">
    <source>
        <dbReference type="Pfam" id="PF01694"/>
    </source>
</evidence>
<dbReference type="SUPFAM" id="SSF144091">
    <property type="entry name" value="Rhomboid-like"/>
    <property type="match status" value="1"/>
</dbReference>
<feature type="transmembrane region" description="Helical" evidence="7">
    <location>
        <begin position="94"/>
        <end position="115"/>
    </location>
</feature>
<feature type="domain" description="DUF6576" evidence="9">
    <location>
        <begin position="242"/>
        <end position="271"/>
    </location>
</feature>
<feature type="transmembrane region" description="Helical" evidence="7">
    <location>
        <begin position="121"/>
        <end position="138"/>
    </location>
</feature>
<dbReference type="GO" id="GO:0008233">
    <property type="term" value="F:peptidase activity"/>
    <property type="evidence" value="ECO:0007669"/>
    <property type="project" value="UniProtKB-KW"/>
</dbReference>
<keyword evidence="3 7" id="KW-0812">Transmembrane</keyword>
<keyword evidence="5 7" id="KW-1133">Transmembrane helix</keyword>
<evidence type="ECO:0000256" key="2">
    <source>
        <dbReference type="ARBA" id="ARBA00009045"/>
    </source>
</evidence>
<feature type="transmembrane region" description="Helical" evidence="7">
    <location>
        <begin position="150"/>
        <end position="171"/>
    </location>
</feature>
<evidence type="ECO:0000256" key="7">
    <source>
        <dbReference type="SAM" id="Phobius"/>
    </source>
</evidence>
<organism evidence="10 11">
    <name type="scientific">Lutibacter aestuarii</name>
    <dbReference type="NCBI Taxonomy" id="861111"/>
    <lineage>
        <taxon>Bacteria</taxon>
        <taxon>Pseudomonadati</taxon>
        <taxon>Bacteroidota</taxon>
        <taxon>Flavobacteriia</taxon>
        <taxon>Flavobacteriales</taxon>
        <taxon>Flavobacteriaceae</taxon>
        <taxon>Lutibacter</taxon>
    </lineage>
</organism>
<evidence type="ECO:0000259" key="9">
    <source>
        <dbReference type="Pfam" id="PF20216"/>
    </source>
</evidence>
<keyword evidence="4 10" id="KW-0378">Hydrolase</keyword>
<feature type="transmembrane region" description="Helical" evidence="7">
    <location>
        <begin position="64"/>
        <end position="82"/>
    </location>
</feature>
<dbReference type="EMBL" id="JBHTIC010000008">
    <property type="protein sequence ID" value="MFD0762601.1"/>
    <property type="molecule type" value="Genomic_DNA"/>
</dbReference>
<dbReference type="RefSeq" id="WP_298263285.1">
    <property type="nucleotide sequence ID" value="NZ_JBHTIC010000008.1"/>
</dbReference>
<dbReference type="InterPro" id="IPR035952">
    <property type="entry name" value="Rhomboid-like_sf"/>
</dbReference>
<evidence type="ECO:0000256" key="5">
    <source>
        <dbReference type="ARBA" id="ARBA00022989"/>
    </source>
</evidence>
<dbReference type="InterPro" id="IPR046483">
    <property type="entry name" value="DUF6576"/>
</dbReference>
<dbReference type="Gene3D" id="1.20.1540.10">
    <property type="entry name" value="Rhomboid-like"/>
    <property type="match status" value="1"/>
</dbReference>
<dbReference type="Pfam" id="PF01694">
    <property type="entry name" value="Rhomboid"/>
    <property type="match status" value="1"/>
</dbReference>
<evidence type="ECO:0000256" key="4">
    <source>
        <dbReference type="ARBA" id="ARBA00022801"/>
    </source>
</evidence>
<sequence length="277" mass="31626">MTFINDIKQAYQKANVVEKIIYINIALFLITVLFTKFSIEWLALPTQLSEFFYKPWTIVSYAFIHQRFIHILSNLLVLYYIGNLFLDFYTKKQFLNFYFLGALFGGSIFLLNYYLTNKMGAPLAGASAAVTTIFVAIATKIPRYALQLRFIGSVELWVLAAIWVGLSILQLANFDNGGAIAHLSGAVLGFMYAKQLEKGNDIGKWFETIVNYFTNLTTIKKGKPLKTVYKSKKRTSTQEVSKTKQRKIDDILDKISKSGYESLTQEEKDFLFRAGKK</sequence>
<evidence type="ECO:0000313" key="10">
    <source>
        <dbReference type="EMBL" id="MFD0762601.1"/>
    </source>
</evidence>
<dbReference type="EC" id="3.4.21.105" evidence="10"/>
<gene>
    <name evidence="10" type="ORF">ACFQZW_10945</name>
</gene>
<comment type="subcellular location">
    <subcellularLocation>
        <location evidence="1">Membrane</location>
        <topology evidence="1">Multi-pass membrane protein</topology>
    </subcellularLocation>
</comment>
<proteinExistence type="inferred from homology"/>
<dbReference type="GO" id="GO:0006508">
    <property type="term" value="P:proteolysis"/>
    <property type="evidence" value="ECO:0007669"/>
    <property type="project" value="UniProtKB-KW"/>
</dbReference>
<accession>A0ABW2Z6Z8</accession>
<keyword evidence="10" id="KW-0645">Protease</keyword>
<feature type="domain" description="Peptidase S54 rhomboid" evidence="8">
    <location>
        <begin position="55"/>
        <end position="193"/>
    </location>
</feature>
<feature type="transmembrane region" description="Helical" evidence="7">
    <location>
        <begin position="21"/>
        <end position="44"/>
    </location>
</feature>
<dbReference type="InterPro" id="IPR022764">
    <property type="entry name" value="Peptidase_S54_rhomboid_dom"/>
</dbReference>
<keyword evidence="11" id="KW-1185">Reference proteome</keyword>
<keyword evidence="6 7" id="KW-0472">Membrane</keyword>
<evidence type="ECO:0000313" key="11">
    <source>
        <dbReference type="Proteomes" id="UP001597032"/>
    </source>
</evidence>
<dbReference type="InterPro" id="IPR050925">
    <property type="entry name" value="Rhomboid_protease_S54"/>
</dbReference>
<comment type="similarity">
    <text evidence="2">Belongs to the peptidase S54 family.</text>
</comment>
<comment type="caution">
    <text evidence="10">The sequence shown here is derived from an EMBL/GenBank/DDBJ whole genome shotgun (WGS) entry which is preliminary data.</text>
</comment>
<dbReference type="PANTHER" id="PTHR43731">
    <property type="entry name" value="RHOMBOID PROTEASE"/>
    <property type="match status" value="1"/>
</dbReference>
<evidence type="ECO:0000256" key="1">
    <source>
        <dbReference type="ARBA" id="ARBA00004141"/>
    </source>
</evidence>
<dbReference type="Pfam" id="PF20216">
    <property type="entry name" value="DUF6576"/>
    <property type="match status" value="1"/>
</dbReference>